<feature type="repeat" description="PPR" evidence="6">
    <location>
        <begin position="1167"/>
        <end position="1201"/>
    </location>
</feature>
<feature type="repeat" description="PPR" evidence="6">
    <location>
        <begin position="696"/>
        <end position="730"/>
    </location>
</feature>
<feature type="compositionally biased region" description="Basic and acidic residues" evidence="7">
    <location>
        <begin position="1631"/>
        <end position="1651"/>
    </location>
</feature>
<evidence type="ECO:0000256" key="3">
    <source>
        <dbReference type="ARBA" id="ARBA00022805"/>
    </source>
</evidence>
<keyword evidence="1" id="KW-0677">Repeat</keyword>
<reference evidence="9" key="1">
    <citation type="submission" date="2023-02" db="EMBL/GenBank/DDBJ databases">
        <title>Genome of toxic invasive species Heracleum sosnowskyi carries increased number of genes despite the absence of recent whole-genome duplications.</title>
        <authorList>
            <person name="Schelkunov M."/>
            <person name="Shtratnikova V."/>
            <person name="Makarenko M."/>
            <person name="Klepikova A."/>
            <person name="Omelchenko D."/>
            <person name="Novikova G."/>
            <person name="Obukhova E."/>
            <person name="Bogdanov V."/>
            <person name="Penin A."/>
            <person name="Logacheva M."/>
        </authorList>
    </citation>
    <scope>NUCLEOTIDE SEQUENCE</scope>
    <source>
        <strain evidence="9">Hsosn_3</strain>
        <tissue evidence="9">Leaf</tissue>
    </source>
</reference>
<feature type="repeat" description="PPR" evidence="6">
    <location>
        <begin position="958"/>
        <end position="992"/>
    </location>
</feature>
<keyword evidence="10" id="KW-1185">Reference proteome</keyword>
<comment type="subcellular location">
    <subcellularLocation>
        <location evidence="4">Plastid</location>
        <location evidence="4">Chloroplast outer membrane</location>
        <topology evidence="4">Single-pass membrane protein</topology>
    </subcellularLocation>
</comment>
<feature type="repeat" description="PPR" evidence="6">
    <location>
        <begin position="2304"/>
        <end position="2338"/>
    </location>
</feature>
<dbReference type="Pfam" id="PF04548">
    <property type="entry name" value="AIG1"/>
    <property type="match status" value="1"/>
</dbReference>
<feature type="repeat" description="PPR" evidence="6">
    <location>
        <begin position="2443"/>
        <end position="2477"/>
    </location>
</feature>
<dbReference type="NCBIfam" id="TIGR00756">
    <property type="entry name" value="PPR"/>
    <property type="match status" value="35"/>
</dbReference>
<dbReference type="Gene3D" id="1.25.40.10">
    <property type="entry name" value="Tetratricopeptide repeat domain"/>
    <property type="match status" value="17"/>
</dbReference>
<feature type="repeat" description="PPR" evidence="6">
    <location>
        <begin position="2373"/>
        <end position="2407"/>
    </location>
</feature>
<keyword evidence="2" id="KW-0547">Nucleotide-binding</keyword>
<feature type="repeat" description="PPR" evidence="6">
    <location>
        <begin position="2583"/>
        <end position="2617"/>
    </location>
</feature>
<gene>
    <name evidence="9" type="ORF">POM88_020188</name>
</gene>
<evidence type="ECO:0000313" key="10">
    <source>
        <dbReference type="Proteomes" id="UP001237642"/>
    </source>
</evidence>
<feature type="repeat" description="PPR" evidence="6">
    <location>
        <begin position="486"/>
        <end position="520"/>
    </location>
</feature>
<dbReference type="SUPFAM" id="SSF48452">
    <property type="entry name" value="TPR-like"/>
    <property type="match status" value="1"/>
</dbReference>
<evidence type="ECO:0000259" key="8">
    <source>
        <dbReference type="PROSITE" id="PS51720"/>
    </source>
</evidence>
<feature type="repeat" description="PPR" evidence="6">
    <location>
        <begin position="993"/>
        <end position="1027"/>
    </location>
</feature>
<evidence type="ECO:0000256" key="1">
    <source>
        <dbReference type="ARBA" id="ARBA00022737"/>
    </source>
</evidence>
<evidence type="ECO:0000256" key="4">
    <source>
        <dbReference type="ARBA" id="ARBA00023766"/>
    </source>
</evidence>
<feature type="repeat" description="PPR" evidence="6">
    <location>
        <begin position="521"/>
        <end position="555"/>
    </location>
</feature>
<feature type="region of interest" description="Disordered" evidence="7">
    <location>
        <begin position="1631"/>
        <end position="1662"/>
    </location>
</feature>
<comment type="similarity">
    <text evidence="5">Belongs to the TRAFAC class TrmE-Era-EngA-EngB-Septin-like GTPase superfamily. AIG1/Toc34/Toc159-like paraseptin GTPase family. TOC159 subfamily.</text>
</comment>
<feature type="repeat" description="PPR" evidence="6">
    <location>
        <begin position="2653"/>
        <end position="2687"/>
    </location>
</feature>
<name>A0AAD8IDM1_9APIA</name>
<dbReference type="InterPro" id="IPR051222">
    <property type="entry name" value="PPR/CCM1_RNA-binding"/>
</dbReference>
<feature type="repeat" description="PPR" evidence="6">
    <location>
        <begin position="2618"/>
        <end position="2652"/>
    </location>
</feature>
<feature type="repeat" description="PPR" evidence="6">
    <location>
        <begin position="2688"/>
        <end position="2722"/>
    </location>
</feature>
<feature type="repeat" description="PPR" evidence="6">
    <location>
        <begin position="1237"/>
        <end position="1271"/>
    </location>
</feature>
<dbReference type="SUPFAM" id="SSF52540">
    <property type="entry name" value="P-loop containing nucleoside triphosphate hydrolases"/>
    <property type="match status" value="1"/>
</dbReference>
<feature type="repeat" description="PPR" evidence="6">
    <location>
        <begin position="661"/>
        <end position="695"/>
    </location>
</feature>
<dbReference type="PANTHER" id="PTHR47942">
    <property type="entry name" value="TETRATRICOPEPTIDE REPEAT (TPR)-LIKE SUPERFAMILY PROTEIN-RELATED"/>
    <property type="match status" value="1"/>
</dbReference>
<dbReference type="GO" id="GO:0009707">
    <property type="term" value="C:chloroplast outer membrane"/>
    <property type="evidence" value="ECO:0007669"/>
    <property type="project" value="UniProtKB-SubCell"/>
</dbReference>
<dbReference type="GO" id="GO:0005525">
    <property type="term" value="F:GTP binding"/>
    <property type="evidence" value="ECO:0007669"/>
    <property type="project" value="InterPro"/>
</dbReference>
<dbReference type="InterPro" id="IPR033443">
    <property type="entry name" value="PROP1-like_PPR_dom"/>
</dbReference>
<keyword evidence="3" id="KW-0472">Membrane</keyword>
<feature type="repeat" description="PPR" evidence="6">
    <location>
        <begin position="2723"/>
        <end position="2757"/>
    </location>
</feature>
<dbReference type="Pfam" id="PF01535">
    <property type="entry name" value="PPR"/>
    <property type="match status" value="8"/>
</dbReference>
<dbReference type="InterPro" id="IPR027417">
    <property type="entry name" value="P-loop_NTPase"/>
</dbReference>
<feature type="repeat" description="PPR" evidence="6">
    <location>
        <begin position="1377"/>
        <end position="1411"/>
    </location>
</feature>
<feature type="repeat" description="PPR" evidence="6">
    <location>
        <begin position="1063"/>
        <end position="1097"/>
    </location>
</feature>
<feature type="repeat" description="PPR" evidence="6">
    <location>
        <begin position="1272"/>
        <end position="1306"/>
    </location>
</feature>
<feature type="repeat" description="PPR" evidence="6">
    <location>
        <begin position="2408"/>
        <end position="2442"/>
    </location>
</feature>
<feature type="repeat" description="PPR" evidence="6">
    <location>
        <begin position="451"/>
        <end position="485"/>
    </location>
</feature>
<feature type="repeat" description="PPR" evidence="6">
    <location>
        <begin position="731"/>
        <end position="765"/>
    </location>
</feature>
<evidence type="ECO:0000256" key="5">
    <source>
        <dbReference type="ARBA" id="ARBA00023775"/>
    </source>
</evidence>
<feature type="repeat" description="PPR" evidence="6">
    <location>
        <begin position="1098"/>
        <end position="1132"/>
    </location>
</feature>
<dbReference type="PANTHER" id="PTHR47942:SF16">
    <property type="entry name" value="PENTATRICOPEPTIDE REPEAT DOMAIN CONTAINING PROTEIN-RELATED"/>
    <property type="match status" value="1"/>
</dbReference>
<feature type="repeat" description="PPR" evidence="6">
    <location>
        <begin position="1202"/>
        <end position="1236"/>
    </location>
</feature>
<feature type="repeat" description="PPR" evidence="6">
    <location>
        <begin position="2478"/>
        <end position="2512"/>
    </location>
</feature>
<dbReference type="PROSITE" id="PS51720">
    <property type="entry name" value="G_AIG1"/>
    <property type="match status" value="1"/>
</dbReference>
<feature type="repeat" description="PPR" evidence="6">
    <location>
        <begin position="1342"/>
        <end position="1376"/>
    </location>
</feature>
<dbReference type="SUPFAM" id="SSF81901">
    <property type="entry name" value="HCP-like"/>
    <property type="match status" value="2"/>
</dbReference>
<feature type="repeat" description="PPR" evidence="6">
    <location>
        <begin position="2269"/>
        <end position="2303"/>
    </location>
</feature>
<sequence>MMIARRRLLSSPTIWARLFPSFREPHHSFSSVSHTSNVIIHTQNQETSKTDIKTIPTTTSNSHISQHHLEKPISKIPTLSQTLTDPTRIADALLNYRNDPDSALKYFKLVEMTCKSVNRNDPFCVLIYILASSEAHNHVLGRKINGLVCRRRGFVGPGFVDQLVGVAKRFDFELNYVVFSELLVSFVNACRFGDAVKCFNRMVENDIAYSIRDVNLLLSRLVDNERFSVARGLYDGLVGRGTYDCEMLGHVVRACENEMKFRDAGKYLKEAVYNGLKPDMEFYTRVIFLVCKGSDVNCAYELCNKMKEVGLAPSKKIYMHLLGAYVNHRDMVGALKVKDDMVANGVPLKLGVAERLMKGCILTGDLDSALGLLEAIVRDGLAPKGRTYSILIRGCCELGNMKKAKELYNRMKLLGMKPTVVDVNTLIRGFLKANLWEDAVKVFRVESDVINVLSYSLLISWLCKEGQMNKACNLREEMLIKGFAPSEVACRNMVRGLCKVGRISEAWDTLKKLVKDGFASNRKMYNNVLIGLLKGNTFDSAFAVYTEMRESGFYPEISTCKTLLDGLIECNSVNLAIKLMNDMRNNSLKLDVNLYGVLIDGFCKCNDMGSARELFDELLRVGLSPNTVVYNRMVKGFIHVDNLDAAVTFHKRMIDDGIPCDLETYTILLDGLLKEGKLLPASNLYTEMLGNGIKPDEKTHTVLVNSLCSKKQLDNARQVLQEMKSTSIVPTVLIYYTLIAGYFREGNMQEAFDLHDEMLDSGLSPYDTTYDILVQGKVRGNVSLADGYVPLDQVDAKEEGTMISKFSSSFFNSSYGFSFFQATLVKFLSASAMVYLQMIEFEYLQGCEDFYPVIRNMFNRIVSGFSGDVGSNVVDQLVDCAKRFDFELNYVVFDYLLNGFVRAGRFVDAIGCFRRIVECKISLPLSCINFLVSRLVKNNLIEEAEDLYKGLVVRGTYDCATVDVIVRACMKEGKYDEVGKYFREAKGSGVKVDVSVYCSVIHAVCKIPDADYAYELLKEMKGMGWVPAEGTRTCVVGAYVNQKNMVGALKVRDEMVADGIPINLVVATSLMKGYCLEGNLGKALGLFEEIERDGPAPNKVTYSVLIEGCCRHGNMQKAKELYSRMKLIGIEPTVYHVNSLIRGFLEAKSWEEALVQFHDAVECGVFNGFTYNVLMSSLCKAGKMSEACNLWDDMLSKGLVPSVVSYNNLILGYCRQGNMDSASNMFADMLGKGLKPDVITYSILIDGHFKKREVEEAFKYFDQMLSLGLAPTNFTYNKLVNGLCIVRRTSEARDRLKKLLGNGFIPDCMTYNSIINGFVKENAINSALDVYTEMCESGFSPNVITYTTLVDGLLKSNNYDLAIKLKNEMKNRGLKLDVTAYGVFIDGYCKRGDMESARELFDELYVVGLFPNTVVYNSMISGFKSLNDMDTALSLHNQMIEDGIPCDLATYTTLIDGLLKVGKVLEATDLYTQMLADGIKPDVIVYSVLISGLCNKGQVENARKVVQEMESKNTVPNVLIYNSIIAGYFREGNLVEGFKLHDEMLEKGVTPDDTTYDILVSRKTSGSSSQISAKFFNQTLQCLGDEMYSVLGLHELWVKALLVKLYLDYRMDKFIGRPGTIMREGKGIWRSSDGEKSYDKQPKLSVEKEGISGESSGPDLSKFQPERIRYSTIKSCLKKEIPQWLTDIRKSTPTLFNLSDEDPNFDVDKFLADRLTQRSSVLKSAGQVRPLVIEESELKCQDVLLNNIDEQKRKLKQLESMGVTFFRLVRRLGMSDESSVVAKVLRGLMIVAERQIGHPFVPDTAKNTALQLEKDGKENLDCSLNILMLGKSGVGKTTTINAIFGEKKAQVDTFQPGTTTVTEIIGVIDGVKVRVFDTPGLKTTVLEQSFNRNILKSVKKLTRKYPVDIVLYVDRLDAQTQGRNDRPLLHTITNSLGFSIWHRTIVTLTHAASVPLEGPFDSSSSFDMIVTQQSRVLKEHIGQAAGYQSMMGRLLYLPVCPVENHWLCPRDSHGEKVLPNGKSWRAQLMILCHSMKLLSDAISFSKPQDSVNPRTIFGFLTRVRFLPCMLSSVLRSLVLPKFATEQGSDIGQWRGDLSLGFCTLPQLSIGRNSKVAVGAGTTKKLSGQISIRTSSSEHFFFALASVLAAASSMAGRFVDAIDCFRRIVECKISLPVSCINFLVSRLVKNNLIEEAKDLYKGLVVRGTYDCATVDVILRALVSELEEGVQGLTAFPPVLGLSLGGGGTDAGGKAACVVRDEMVADGIPINLVVATSLMKGYCLEGNLGKALGLFEEIERDGPAPNKVTYSVLIEGCCRHGNMQKAKELYSRMKLIGIEPTVYHVNSLIRGFLEAKSWEEALVQFHDAVECGVFNGFTYNVLMSSLCKAGKMSEACNLWDDMLSKGLVPSVVSYNNLILGYCRQGNMDSASNMFADMLGKGLKPDVITYSILIDGHFKKREVEEAFKYFDQMLSLGLAPTNFTYNKLVNGLCIVRRTSEARDRLKKLLGNGFIPDCMTYNSIINGFVKENAINSALDVYTEMCESGFSPNVITYTTLVDGLLKSNNYDLAIKLKNEMKKRGLKLDVTAYGVFIDGYCKRGDMESARELFDELYVVGLFPNTVVYNSMISGFKSLNDMDTALSLHNQMIEDGIPCDLATYTTLIDGLLKVGKVLEATDLYTQMLADGIKPDVIVYSVLISGLCNKGQVENARKVVQEMESKNTVPNVLIYNSIIAGYFREGNLVEGFKLHDEMLEKGVTPDDTTYDILVSRKTSGSSSQISAKFFNQTLQCLGDEMYSVLGLHELWVKALLVKLYLDYRMDKFIGRPGTIMREGKGIWRSNDGWKLIVKFKTKIV</sequence>
<proteinExistence type="inferred from homology"/>
<feature type="repeat" description="PPR" evidence="6">
    <location>
        <begin position="2548"/>
        <end position="2582"/>
    </location>
</feature>
<feature type="repeat" description="PPR" evidence="6">
    <location>
        <begin position="1482"/>
        <end position="1516"/>
    </location>
</feature>
<dbReference type="Pfam" id="PF17177">
    <property type="entry name" value="PPR_long"/>
    <property type="match status" value="1"/>
</dbReference>
<feature type="repeat" description="PPR" evidence="6">
    <location>
        <begin position="2513"/>
        <end position="2547"/>
    </location>
</feature>
<feature type="repeat" description="PPR" evidence="6">
    <location>
        <begin position="1447"/>
        <end position="1481"/>
    </location>
</feature>
<protein>
    <recommendedName>
        <fullName evidence="8">AIG1-type G domain-containing protein</fullName>
    </recommendedName>
</protein>
<dbReference type="Pfam" id="PF11886">
    <property type="entry name" value="TOC159_MAD"/>
    <property type="match status" value="1"/>
</dbReference>
<dbReference type="Pfam" id="PF13041">
    <property type="entry name" value="PPR_2"/>
    <property type="match status" value="16"/>
</dbReference>
<dbReference type="PROSITE" id="PS51375">
    <property type="entry name" value="PPR"/>
    <property type="match status" value="37"/>
</dbReference>
<feature type="repeat" description="PPR" evidence="6">
    <location>
        <begin position="626"/>
        <end position="660"/>
    </location>
</feature>
<evidence type="ECO:0000256" key="6">
    <source>
        <dbReference type="PROSITE-ProRule" id="PRU00708"/>
    </source>
</evidence>
<accession>A0AAD8IDM1</accession>
<dbReference type="InterPro" id="IPR006703">
    <property type="entry name" value="G_AIG1"/>
</dbReference>
<dbReference type="Gene3D" id="3.40.50.300">
    <property type="entry name" value="P-loop containing nucleotide triphosphate hydrolases"/>
    <property type="match status" value="1"/>
</dbReference>
<dbReference type="EMBL" id="JAUIZM010000005">
    <property type="protein sequence ID" value="KAK1382453.1"/>
    <property type="molecule type" value="Genomic_DNA"/>
</dbReference>
<feature type="repeat" description="PPR" evidence="6">
    <location>
        <begin position="1517"/>
        <end position="1551"/>
    </location>
</feature>
<feature type="repeat" description="PPR" evidence="6">
    <location>
        <begin position="1307"/>
        <end position="1341"/>
    </location>
</feature>
<organism evidence="9 10">
    <name type="scientific">Heracleum sosnowskyi</name>
    <dbReference type="NCBI Taxonomy" id="360622"/>
    <lineage>
        <taxon>Eukaryota</taxon>
        <taxon>Viridiplantae</taxon>
        <taxon>Streptophyta</taxon>
        <taxon>Embryophyta</taxon>
        <taxon>Tracheophyta</taxon>
        <taxon>Spermatophyta</taxon>
        <taxon>Magnoliopsida</taxon>
        <taxon>eudicotyledons</taxon>
        <taxon>Gunneridae</taxon>
        <taxon>Pentapetalae</taxon>
        <taxon>asterids</taxon>
        <taxon>campanulids</taxon>
        <taxon>Apiales</taxon>
        <taxon>Apiaceae</taxon>
        <taxon>Apioideae</taxon>
        <taxon>apioid superclade</taxon>
        <taxon>Tordylieae</taxon>
        <taxon>Tordyliinae</taxon>
        <taxon>Heracleum</taxon>
    </lineage>
</organism>
<feature type="repeat" description="PPR" evidence="6">
    <location>
        <begin position="1412"/>
        <end position="1446"/>
    </location>
</feature>
<dbReference type="InterPro" id="IPR024283">
    <property type="entry name" value="TOC159_MAD"/>
</dbReference>
<comment type="caution">
    <text evidence="9">The sequence shown here is derived from an EMBL/GenBank/DDBJ whole genome shotgun (WGS) entry which is preliminary data.</text>
</comment>
<evidence type="ECO:0000256" key="7">
    <source>
        <dbReference type="SAM" id="MobiDB-lite"/>
    </source>
</evidence>
<evidence type="ECO:0000256" key="2">
    <source>
        <dbReference type="ARBA" id="ARBA00022741"/>
    </source>
</evidence>
<feature type="repeat" description="PPR" evidence="6">
    <location>
        <begin position="591"/>
        <end position="625"/>
    </location>
</feature>
<feature type="domain" description="AIG1-type G" evidence="8">
    <location>
        <begin position="1821"/>
        <end position="2053"/>
    </location>
</feature>
<dbReference type="InterPro" id="IPR002885">
    <property type="entry name" value="PPR_rpt"/>
</dbReference>
<dbReference type="Proteomes" id="UP001237642">
    <property type="component" value="Unassembled WGS sequence"/>
</dbReference>
<keyword evidence="3" id="KW-1002">Plastid outer membrane</keyword>
<dbReference type="InterPro" id="IPR011990">
    <property type="entry name" value="TPR-like_helical_dom_sf"/>
</dbReference>
<reference evidence="9" key="2">
    <citation type="submission" date="2023-05" db="EMBL/GenBank/DDBJ databases">
        <authorList>
            <person name="Schelkunov M.I."/>
        </authorList>
    </citation>
    <scope>NUCLEOTIDE SEQUENCE</scope>
    <source>
        <strain evidence="9">Hsosn_3</strain>
        <tissue evidence="9">Leaf</tissue>
    </source>
</reference>
<feature type="repeat" description="PPR" evidence="6">
    <location>
        <begin position="384"/>
        <end position="418"/>
    </location>
</feature>
<evidence type="ECO:0000313" key="9">
    <source>
        <dbReference type="EMBL" id="KAK1382453.1"/>
    </source>
</evidence>
<keyword evidence="3" id="KW-0934">Plastid</keyword>